<dbReference type="OMA" id="IAYSRQF"/>
<evidence type="ECO:0000256" key="3">
    <source>
        <dbReference type="ARBA" id="ARBA00022692"/>
    </source>
</evidence>
<accession>A0A328Q0G0</accession>
<evidence type="ECO:0000313" key="8">
    <source>
        <dbReference type="Proteomes" id="UP000248557"/>
    </source>
</evidence>
<name>A0A328Q0G0_9EURY</name>
<keyword evidence="5 6" id="KW-0472">Membrane</keyword>
<dbReference type="InterPro" id="IPR023353">
    <property type="entry name" value="LemA-like_dom_sf"/>
</dbReference>
<keyword evidence="4 6" id="KW-1133">Transmembrane helix</keyword>
<proteinExistence type="inferred from homology"/>
<evidence type="ECO:0000256" key="6">
    <source>
        <dbReference type="SAM" id="Phobius"/>
    </source>
</evidence>
<dbReference type="AlphaFoldDB" id="A0A328Q0G0"/>
<dbReference type="PANTHER" id="PTHR34478:SF2">
    <property type="entry name" value="MEMBRANE PROTEIN"/>
    <property type="match status" value="1"/>
</dbReference>
<evidence type="ECO:0000313" key="7">
    <source>
        <dbReference type="EMBL" id="RAP02444.1"/>
    </source>
</evidence>
<comment type="caution">
    <text evidence="7">The sequence shown here is derived from an EMBL/GenBank/DDBJ whole genome shotgun (WGS) entry which is preliminary data.</text>
</comment>
<protein>
    <recommendedName>
        <fullName evidence="9">LemA family protein</fullName>
    </recommendedName>
</protein>
<dbReference type="GeneID" id="3855417"/>
<dbReference type="PANTHER" id="PTHR34478">
    <property type="entry name" value="PROTEIN LEMA"/>
    <property type="match status" value="1"/>
</dbReference>
<evidence type="ECO:0000256" key="4">
    <source>
        <dbReference type="ARBA" id="ARBA00022989"/>
    </source>
</evidence>
<evidence type="ECO:0000256" key="2">
    <source>
        <dbReference type="ARBA" id="ARBA00008854"/>
    </source>
</evidence>
<dbReference type="Proteomes" id="UP000248557">
    <property type="component" value="Unassembled WGS sequence"/>
</dbReference>
<dbReference type="SUPFAM" id="SSF140478">
    <property type="entry name" value="LemA-like"/>
    <property type="match status" value="1"/>
</dbReference>
<reference evidence="7 8" key="1">
    <citation type="submission" date="2017-05" db="EMBL/GenBank/DDBJ databases">
        <title>Host range expansion of the Methanosphaera genus to humans and monogastric animals involves recent and extensive reduction in genome content.</title>
        <authorList>
            <person name="Hoedt E.C."/>
            <person name="Volmer J.G."/>
            <person name="Parks D.H."/>
            <person name="Rosewarne C.P."/>
            <person name="Denman S.E."/>
            <person name="Mcsweeney C.S."/>
            <person name="O Cuiv P."/>
            <person name="Hugenholtz P."/>
            <person name="Tyson G.W."/>
            <person name="Morrison M."/>
        </authorList>
    </citation>
    <scope>NUCLEOTIDE SEQUENCE [LARGE SCALE GENOMIC DNA]</scope>
    <source>
        <strain evidence="7 8">PA5</strain>
    </source>
</reference>
<dbReference type="EMBL" id="NGJK01000093">
    <property type="protein sequence ID" value="RAP02444.1"/>
    <property type="molecule type" value="Genomic_DNA"/>
</dbReference>
<comment type="similarity">
    <text evidence="2">Belongs to the LemA family.</text>
</comment>
<sequence>MDWLLIIVILLIIIVLALVVKFYNDLVNGRNKVKNSWSQIDVQLQRRNDLIPNIVETVKGYAGHEKSTFEEVTKARANMANATSVKEVAEADNMLTGALKSLFAVAEAYPELKANKNFLELQEELSDTEDKISYARQFYNDTVLKYNNLCEQFPSNIIAKLFHFEESEFFEAQEGTRATPKVKF</sequence>
<dbReference type="Gene3D" id="1.20.1440.20">
    <property type="entry name" value="LemA-like domain"/>
    <property type="match status" value="1"/>
</dbReference>
<evidence type="ECO:0000256" key="1">
    <source>
        <dbReference type="ARBA" id="ARBA00004167"/>
    </source>
</evidence>
<dbReference type="GO" id="GO:0016020">
    <property type="term" value="C:membrane"/>
    <property type="evidence" value="ECO:0007669"/>
    <property type="project" value="UniProtKB-SubCell"/>
</dbReference>
<dbReference type="RefSeq" id="WP_011407134.1">
    <property type="nucleotide sequence ID" value="NZ_CATZNA010000020.1"/>
</dbReference>
<dbReference type="InterPro" id="IPR007156">
    <property type="entry name" value="MamQ_LemA"/>
</dbReference>
<evidence type="ECO:0000256" key="5">
    <source>
        <dbReference type="ARBA" id="ARBA00023136"/>
    </source>
</evidence>
<evidence type="ECO:0008006" key="9">
    <source>
        <dbReference type="Google" id="ProtNLM"/>
    </source>
</evidence>
<dbReference type="Pfam" id="PF04011">
    <property type="entry name" value="LemA"/>
    <property type="match status" value="1"/>
</dbReference>
<comment type="subcellular location">
    <subcellularLocation>
        <location evidence="1">Membrane</location>
        <topology evidence="1">Single-pass membrane protein</topology>
    </subcellularLocation>
</comment>
<gene>
    <name evidence="7" type="ORF">CA615_07855</name>
</gene>
<organism evidence="7 8">
    <name type="scientific">Methanosphaera stadtmanae</name>
    <dbReference type="NCBI Taxonomy" id="2317"/>
    <lineage>
        <taxon>Archaea</taxon>
        <taxon>Methanobacteriati</taxon>
        <taxon>Methanobacteriota</taxon>
        <taxon>Methanomada group</taxon>
        <taxon>Methanobacteria</taxon>
        <taxon>Methanobacteriales</taxon>
        <taxon>Methanobacteriaceae</taxon>
        <taxon>Methanosphaera</taxon>
    </lineage>
</organism>
<keyword evidence="3 6" id="KW-0812">Transmembrane</keyword>
<feature type="transmembrane region" description="Helical" evidence="6">
    <location>
        <begin position="6"/>
        <end position="24"/>
    </location>
</feature>